<dbReference type="GO" id="GO:0016740">
    <property type="term" value="F:transferase activity"/>
    <property type="evidence" value="ECO:0007669"/>
    <property type="project" value="UniProtKB-KW"/>
</dbReference>
<sequence length="152" mass="16367">MNSILLIAHSPLAHALRQCALHVFPEAEDCVGALDVLPNVSPEETLGAARIILAQQLGRAPRAQVLVLTDVFGATPCNVAQQLVDGVRSRLVAGVNLPMLLRAVTYRHEPLEAQVQRAIAGGTAGVMQVAVAAPQNQVRRKYSDQDIRDHQQ</sequence>
<dbReference type="InterPro" id="IPR004701">
    <property type="entry name" value="PTS_EIIA_man-typ"/>
</dbReference>
<dbReference type="SUPFAM" id="SSF53062">
    <property type="entry name" value="PTS system fructose IIA component-like"/>
    <property type="match status" value="1"/>
</dbReference>
<gene>
    <name evidence="3" type="ORF">DI563_17785</name>
</gene>
<dbReference type="Gene3D" id="3.40.50.510">
    <property type="entry name" value="Phosphotransferase system, mannose-type IIA component"/>
    <property type="match status" value="1"/>
</dbReference>
<dbReference type="PROSITE" id="PS51096">
    <property type="entry name" value="PTS_EIIA_TYPE_4"/>
    <property type="match status" value="1"/>
</dbReference>
<feature type="domain" description="PTS EIIA type-4" evidence="2">
    <location>
        <begin position="1"/>
        <end position="126"/>
    </location>
</feature>
<dbReference type="InterPro" id="IPR036662">
    <property type="entry name" value="PTS_EIIA_man-typ_sf"/>
</dbReference>
<organism evidence="3 4">
    <name type="scientific">Variovorax paradoxus</name>
    <dbReference type="NCBI Taxonomy" id="34073"/>
    <lineage>
        <taxon>Bacteria</taxon>
        <taxon>Pseudomonadati</taxon>
        <taxon>Pseudomonadota</taxon>
        <taxon>Betaproteobacteria</taxon>
        <taxon>Burkholderiales</taxon>
        <taxon>Comamonadaceae</taxon>
        <taxon>Variovorax</taxon>
    </lineage>
</organism>
<dbReference type="InterPro" id="IPR051471">
    <property type="entry name" value="Bacterial_PTS_sugar_comp"/>
</dbReference>
<dbReference type="AlphaFoldDB" id="A0A2W5Q364"/>
<proteinExistence type="predicted"/>
<keyword evidence="1" id="KW-0808">Transferase</keyword>
<name>A0A2W5Q364_VARPD</name>
<dbReference type="PANTHER" id="PTHR33799:SF1">
    <property type="entry name" value="PTS SYSTEM MANNOSE-SPECIFIC EIIAB COMPONENT-RELATED"/>
    <property type="match status" value="1"/>
</dbReference>
<comment type="caution">
    <text evidence="3">The sequence shown here is derived from an EMBL/GenBank/DDBJ whole genome shotgun (WGS) entry which is preliminary data.</text>
</comment>
<dbReference type="Proteomes" id="UP000249135">
    <property type="component" value="Unassembled WGS sequence"/>
</dbReference>
<dbReference type="GO" id="GO:0016020">
    <property type="term" value="C:membrane"/>
    <property type="evidence" value="ECO:0007669"/>
    <property type="project" value="InterPro"/>
</dbReference>
<evidence type="ECO:0000313" key="3">
    <source>
        <dbReference type="EMBL" id="PZQ71089.1"/>
    </source>
</evidence>
<dbReference type="GO" id="GO:0009401">
    <property type="term" value="P:phosphoenolpyruvate-dependent sugar phosphotransferase system"/>
    <property type="evidence" value="ECO:0007669"/>
    <property type="project" value="InterPro"/>
</dbReference>
<dbReference type="EMBL" id="QFPP01000251">
    <property type="protein sequence ID" value="PZQ71089.1"/>
    <property type="molecule type" value="Genomic_DNA"/>
</dbReference>
<accession>A0A2W5Q364</accession>
<dbReference type="Pfam" id="PF03610">
    <property type="entry name" value="EIIA-man"/>
    <property type="match status" value="1"/>
</dbReference>
<evidence type="ECO:0000259" key="2">
    <source>
        <dbReference type="PROSITE" id="PS51096"/>
    </source>
</evidence>
<dbReference type="PANTHER" id="PTHR33799">
    <property type="entry name" value="PTS PERMEASE-RELATED-RELATED"/>
    <property type="match status" value="1"/>
</dbReference>
<evidence type="ECO:0000256" key="1">
    <source>
        <dbReference type="ARBA" id="ARBA00022679"/>
    </source>
</evidence>
<reference evidence="3 4" key="1">
    <citation type="submission" date="2017-08" db="EMBL/GenBank/DDBJ databases">
        <title>Infants hospitalized years apart are colonized by the same room-sourced microbial strains.</title>
        <authorList>
            <person name="Brooks B."/>
            <person name="Olm M.R."/>
            <person name="Firek B.A."/>
            <person name="Baker R."/>
            <person name="Thomas B.C."/>
            <person name="Morowitz M.J."/>
            <person name="Banfield J.F."/>
        </authorList>
    </citation>
    <scope>NUCLEOTIDE SEQUENCE [LARGE SCALE GENOMIC DNA]</scope>
    <source>
        <strain evidence="3">S2_005_003_R2_41</strain>
    </source>
</reference>
<evidence type="ECO:0000313" key="4">
    <source>
        <dbReference type="Proteomes" id="UP000249135"/>
    </source>
</evidence>
<protein>
    <submittedName>
        <fullName evidence="3">PTS fructose transporter subunit IIA</fullName>
    </submittedName>
</protein>